<comment type="caution">
    <text evidence="2">The sequence shown here is derived from an EMBL/GenBank/DDBJ whole genome shotgun (WGS) entry which is preliminary data.</text>
</comment>
<dbReference type="NCBIfam" id="TIGR01444">
    <property type="entry name" value="fkbM_fam"/>
    <property type="match status" value="1"/>
</dbReference>
<dbReference type="InterPro" id="IPR052514">
    <property type="entry name" value="SAM-dependent_MTase"/>
</dbReference>
<protein>
    <submittedName>
        <fullName evidence="2">FkbM family methyltransferase</fullName>
    </submittedName>
</protein>
<evidence type="ECO:0000259" key="1">
    <source>
        <dbReference type="Pfam" id="PF05050"/>
    </source>
</evidence>
<dbReference type="InterPro" id="IPR029063">
    <property type="entry name" value="SAM-dependent_MTases_sf"/>
</dbReference>
<dbReference type="PANTHER" id="PTHR34203:SF15">
    <property type="entry name" value="SLL1173 PROTEIN"/>
    <property type="match status" value="1"/>
</dbReference>
<proteinExistence type="predicted"/>
<feature type="domain" description="Methyltransferase FkbM" evidence="1">
    <location>
        <begin position="79"/>
        <end position="227"/>
    </location>
</feature>
<dbReference type="InterPro" id="IPR006342">
    <property type="entry name" value="FkbM_mtfrase"/>
</dbReference>
<keyword evidence="3" id="KW-1185">Reference proteome</keyword>
<keyword evidence="2" id="KW-0808">Transferase</keyword>
<gene>
    <name evidence="2" type="ORF">ABH992_006812</name>
</gene>
<evidence type="ECO:0000313" key="3">
    <source>
        <dbReference type="Proteomes" id="UP001565474"/>
    </source>
</evidence>
<dbReference type="Gene3D" id="3.40.50.150">
    <property type="entry name" value="Vaccinia Virus protein VP39"/>
    <property type="match status" value="1"/>
</dbReference>
<dbReference type="SUPFAM" id="SSF53335">
    <property type="entry name" value="S-adenosyl-L-methionine-dependent methyltransferases"/>
    <property type="match status" value="1"/>
</dbReference>
<keyword evidence="2" id="KW-0489">Methyltransferase</keyword>
<organism evidence="2 3">
    <name type="scientific">Bradyrhizobium yuanmingense</name>
    <dbReference type="NCBI Taxonomy" id="108015"/>
    <lineage>
        <taxon>Bacteria</taxon>
        <taxon>Pseudomonadati</taxon>
        <taxon>Pseudomonadota</taxon>
        <taxon>Alphaproteobacteria</taxon>
        <taxon>Hyphomicrobiales</taxon>
        <taxon>Nitrobacteraceae</taxon>
        <taxon>Bradyrhizobium</taxon>
    </lineage>
</organism>
<dbReference type="PANTHER" id="PTHR34203">
    <property type="entry name" value="METHYLTRANSFERASE, FKBM FAMILY PROTEIN"/>
    <property type="match status" value="1"/>
</dbReference>
<dbReference type="Pfam" id="PF05050">
    <property type="entry name" value="Methyltransf_21"/>
    <property type="match status" value="1"/>
</dbReference>
<evidence type="ECO:0000313" key="2">
    <source>
        <dbReference type="EMBL" id="MEY9474413.1"/>
    </source>
</evidence>
<name>A0ABV4GU86_9BRAD</name>
<reference evidence="2 3" key="1">
    <citation type="submission" date="2024-07" db="EMBL/GenBank/DDBJ databases">
        <title>Genomic Encyclopedia of Type Strains, Phase V (KMG-V): Genome sequencing to study the core and pangenomes of soil and plant-associated prokaryotes.</title>
        <authorList>
            <person name="Whitman W."/>
        </authorList>
    </citation>
    <scope>NUCLEOTIDE SEQUENCE [LARGE SCALE GENOMIC DNA]</scope>
    <source>
        <strain evidence="2 3">USDA 222</strain>
    </source>
</reference>
<dbReference type="GO" id="GO:0032259">
    <property type="term" value="P:methylation"/>
    <property type="evidence" value="ECO:0007669"/>
    <property type="project" value="UniProtKB-KW"/>
</dbReference>
<dbReference type="RefSeq" id="WP_036045185.1">
    <property type="nucleotide sequence ID" value="NZ_JBGBYD010000002.1"/>
</dbReference>
<accession>A0ABV4GU86</accession>
<dbReference type="Proteomes" id="UP001565474">
    <property type="component" value="Unassembled WGS sequence"/>
</dbReference>
<dbReference type="GO" id="GO:0008168">
    <property type="term" value="F:methyltransferase activity"/>
    <property type="evidence" value="ECO:0007669"/>
    <property type="project" value="UniProtKB-KW"/>
</dbReference>
<sequence length="290" mass="31813">MLDIAIRFILFNLKQLKGGLPRQGPVVMNLKPFARFAYANIPGVAAARFAIKDATASYLAKPEYGGAIWTARTDGLIIDIGANRGQSIYAFKRFRPKSSIVAFEPEPVSAERLKLRFAGDRSVSIASCALGAKPGTITLFVPSYGWWGCDGMAATSREAATEWLSDSGRMYRFDQSKLTVGEHTIECRTLDSFSLSPSLIKVHAQGAELEILRGSEHTLRQNKPALMCAFASDDLSAFVADIGYRPYVFQTGRFVRGLAPRSVTFTWYLTDAHSRRVQIEAGSADKAVLS</sequence>
<dbReference type="EMBL" id="JBGBZN010000002">
    <property type="protein sequence ID" value="MEY9474413.1"/>
    <property type="molecule type" value="Genomic_DNA"/>
</dbReference>